<comment type="subcellular location">
    <subcellularLocation>
        <location evidence="1">Endomembrane system</location>
        <topology evidence="1">Multi-pass membrane protein</topology>
    </subcellularLocation>
</comment>
<organism evidence="7 8">
    <name type="scientific">Cellulomonas marina</name>
    <dbReference type="NCBI Taxonomy" id="988821"/>
    <lineage>
        <taxon>Bacteria</taxon>
        <taxon>Bacillati</taxon>
        <taxon>Actinomycetota</taxon>
        <taxon>Actinomycetes</taxon>
        <taxon>Micrococcales</taxon>
        <taxon>Cellulomonadaceae</taxon>
        <taxon>Cellulomonas</taxon>
    </lineage>
</organism>
<feature type="transmembrane region" description="Helical" evidence="5">
    <location>
        <begin position="12"/>
        <end position="33"/>
    </location>
</feature>
<dbReference type="RefSeq" id="WP_239078717.1">
    <property type="nucleotide sequence ID" value="NZ_BONM01000006.1"/>
</dbReference>
<evidence type="ECO:0000313" key="7">
    <source>
        <dbReference type="EMBL" id="SFB06525.1"/>
    </source>
</evidence>
<keyword evidence="8" id="KW-1185">Reference proteome</keyword>
<protein>
    <recommendedName>
        <fullName evidence="6">DUF1232 domain-containing protein</fullName>
    </recommendedName>
</protein>
<keyword evidence="4 5" id="KW-0472">Membrane</keyword>
<dbReference type="EMBL" id="FOKA01000006">
    <property type="protein sequence ID" value="SFB06525.1"/>
    <property type="molecule type" value="Genomic_DNA"/>
</dbReference>
<evidence type="ECO:0000313" key="8">
    <source>
        <dbReference type="Proteomes" id="UP000199012"/>
    </source>
</evidence>
<dbReference type="Proteomes" id="UP000199012">
    <property type="component" value="Unassembled WGS sequence"/>
</dbReference>
<dbReference type="AlphaFoldDB" id="A0A1I0XZR3"/>
<keyword evidence="2 5" id="KW-0812">Transmembrane</keyword>
<accession>A0A1I0XZR3</accession>
<feature type="domain" description="DUF1232" evidence="6">
    <location>
        <begin position="73"/>
        <end position="108"/>
    </location>
</feature>
<sequence length="153" mass="16355">MDLPDGLPGWLGPVLGVLAGLALVWVALLVVLWREQRRHGDATGWREAARLVPDVVRLVRRLLGDPAVPRSSRVWLGVLLVYLASPLDLVPDVVPVLGYADDAVAVALVLRHVVRRAGAGAVERHWPGTPAGLRTVLALAGVSPRRPGPPAPR</sequence>
<reference evidence="7 8" key="1">
    <citation type="submission" date="2016-10" db="EMBL/GenBank/DDBJ databases">
        <authorList>
            <person name="de Groot N.N."/>
        </authorList>
    </citation>
    <scope>NUCLEOTIDE SEQUENCE [LARGE SCALE GENOMIC DNA]</scope>
    <source>
        <strain evidence="7 8">CGMCC 4.6945</strain>
    </source>
</reference>
<proteinExistence type="predicted"/>
<evidence type="ECO:0000259" key="6">
    <source>
        <dbReference type="Pfam" id="PF06803"/>
    </source>
</evidence>
<evidence type="ECO:0000256" key="2">
    <source>
        <dbReference type="ARBA" id="ARBA00022692"/>
    </source>
</evidence>
<evidence type="ECO:0000256" key="1">
    <source>
        <dbReference type="ARBA" id="ARBA00004127"/>
    </source>
</evidence>
<evidence type="ECO:0000256" key="4">
    <source>
        <dbReference type="ARBA" id="ARBA00023136"/>
    </source>
</evidence>
<dbReference type="GO" id="GO:0012505">
    <property type="term" value="C:endomembrane system"/>
    <property type="evidence" value="ECO:0007669"/>
    <property type="project" value="UniProtKB-SubCell"/>
</dbReference>
<keyword evidence="3 5" id="KW-1133">Transmembrane helix</keyword>
<dbReference type="InterPro" id="IPR010652">
    <property type="entry name" value="DUF1232"/>
</dbReference>
<evidence type="ECO:0000256" key="5">
    <source>
        <dbReference type="SAM" id="Phobius"/>
    </source>
</evidence>
<name>A0A1I0XZR3_9CELL</name>
<evidence type="ECO:0000256" key="3">
    <source>
        <dbReference type="ARBA" id="ARBA00022989"/>
    </source>
</evidence>
<dbReference type="Pfam" id="PF06803">
    <property type="entry name" value="DUF1232"/>
    <property type="match status" value="1"/>
</dbReference>
<gene>
    <name evidence="7" type="ORF">SAMN05421867_10691</name>
</gene>